<dbReference type="Gene3D" id="1.10.8.430">
    <property type="entry name" value="Helical domain of apoptotic protease-activating factors"/>
    <property type="match status" value="1"/>
</dbReference>
<dbReference type="SUPFAM" id="SSF52540">
    <property type="entry name" value="P-loop containing nucleoside triphosphate hydrolases"/>
    <property type="match status" value="1"/>
</dbReference>
<dbReference type="GO" id="GO:0043531">
    <property type="term" value="F:ADP binding"/>
    <property type="evidence" value="ECO:0007669"/>
    <property type="project" value="InterPro"/>
</dbReference>
<dbReference type="InterPro" id="IPR036388">
    <property type="entry name" value="WH-like_DNA-bd_sf"/>
</dbReference>
<dbReference type="eggNOG" id="KOG4658">
    <property type="taxonomic scope" value="Eukaryota"/>
</dbReference>
<dbReference type="Proteomes" id="UP000002051">
    <property type="component" value="Chromosome 2"/>
</dbReference>
<dbReference type="InterPro" id="IPR044974">
    <property type="entry name" value="Disease_R_plants"/>
</dbReference>
<sequence>MRGNASQMGGVSNPFFLPKTCKTTIKLSICKEFERLGKDMVEKCVGLPLAIMVLRGLLATKETLGEWEIIHNHITSYNVIQWRSQKKMSEWEIERQSRLTEVYDLSYHDLPYKLKPCFLCLSQFLEQFEMPKNKLIQLCNALMCIAPGTMHSNIFLFNSNIDKIERAILKCIREAREVQIETIVSLPELSDFSYDEEMGYVEYITHGDYGRPENLDEVA</sequence>
<accession>G7ING6</accession>
<evidence type="ECO:0000313" key="3">
    <source>
        <dbReference type="Proteomes" id="UP000002051"/>
    </source>
</evidence>
<organism evidence="1 3">
    <name type="scientific">Medicago truncatula</name>
    <name type="common">Barrel medic</name>
    <name type="synonym">Medicago tribuloides</name>
    <dbReference type="NCBI Taxonomy" id="3880"/>
    <lineage>
        <taxon>Eukaryota</taxon>
        <taxon>Viridiplantae</taxon>
        <taxon>Streptophyta</taxon>
        <taxon>Embryophyta</taxon>
        <taxon>Tracheophyta</taxon>
        <taxon>Spermatophyta</taxon>
        <taxon>Magnoliopsida</taxon>
        <taxon>eudicotyledons</taxon>
        <taxon>Gunneridae</taxon>
        <taxon>Pentapetalae</taxon>
        <taxon>rosids</taxon>
        <taxon>fabids</taxon>
        <taxon>Fabales</taxon>
        <taxon>Fabaceae</taxon>
        <taxon>Papilionoideae</taxon>
        <taxon>50 kb inversion clade</taxon>
        <taxon>NPAAA clade</taxon>
        <taxon>Hologalegina</taxon>
        <taxon>IRL clade</taxon>
        <taxon>Trifolieae</taxon>
        <taxon>Medicago</taxon>
    </lineage>
</organism>
<proteinExistence type="predicted"/>
<dbReference type="PANTHER" id="PTHR23155">
    <property type="entry name" value="DISEASE RESISTANCE PROTEIN RP"/>
    <property type="match status" value="1"/>
</dbReference>
<dbReference type="InterPro" id="IPR027417">
    <property type="entry name" value="P-loop_NTPase"/>
</dbReference>
<dbReference type="EMBL" id="CM001218">
    <property type="protein sequence ID" value="AES65258.1"/>
    <property type="molecule type" value="Genomic_DNA"/>
</dbReference>
<evidence type="ECO:0000313" key="1">
    <source>
        <dbReference type="EMBL" id="AES65258.1"/>
    </source>
</evidence>
<name>G7ING6_MEDTR</name>
<protein>
    <submittedName>
        <fullName evidence="1">NB-ARC domain disease resistance protein</fullName>
    </submittedName>
</protein>
<gene>
    <name evidence="1" type="ordered locus">MTR_2g037290</name>
</gene>
<dbReference type="EnsemblPlants" id="AES65258">
    <property type="protein sequence ID" value="AES65258"/>
    <property type="gene ID" value="MTR_2g037290"/>
</dbReference>
<dbReference type="InterPro" id="IPR042197">
    <property type="entry name" value="Apaf_helical"/>
</dbReference>
<reference evidence="1 3" key="2">
    <citation type="journal article" date="2014" name="BMC Genomics">
        <title>An improved genome release (version Mt4.0) for the model legume Medicago truncatula.</title>
        <authorList>
            <person name="Tang H."/>
            <person name="Krishnakumar V."/>
            <person name="Bidwell S."/>
            <person name="Rosen B."/>
            <person name="Chan A."/>
            <person name="Zhou S."/>
            <person name="Gentzbittel L."/>
            <person name="Childs K.L."/>
            <person name="Yandell M."/>
            <person name="Gundlach H."/>
            <person name="Mayer K.F."/>
            <person name="Schwartz D.C."/>
            <person name="Town C.D."/>
        </authorList>
    </citation>
    <scope>GENOME REANNOTATION</scope>
    <source>
        <strain evidence="2 3">cv. Jemalong A17</strain>
    </source>
</reference>
<dbReference type="GO" id="GO:0006952">
    <property type="term" value="P:defense response"/>
    <property type="evidence" value="ECO:0007669"/>
    <property type="project" value="InterPro"/>
</dbReference>
<dbReference type="AlphaFoldDB" id="G7ING6"/>
<reference evidence="1 3" key="1">
    <citation type="journal article" date="2011" name="Nature">
        <title>The Medicago genome provides insight into the evolution of rhizobial symbioses.</title>
        <authorList>
            <person name="Young N.D."/>
            <person name="Debelle F."/>
            <person name="Oldroyd G.E."/>
            <person name="Geurts R."/>
            <person name="Cannon S.B."/>
            <person name="Udvardi M.K."/>
            <person name="Benedito V.A."/>
            <person name="Mayer K.F."/>
            <person name="Gouzy J."/>
            <person name="Schoof H."/>
            <person name="Van de Peer Y."/>
            <person name="Proost S."/>
            <person name="Cook D.R."/>
            <person name="Meyers B.C."/>
            <person name="Spannagl M."/>
            <person name="Cheung F."/>
            <person name="De Mita S."/>
            <person name="Krishnakumar V."/>
            <person name="Gundlach H."/>
            <person name="Zhou S."/>
            <person name="Mudge J."/>
            <person name="Bharti A.K."/>
            <person name="Murray J.D."/>
            <person name="Naoumkina M.A."/>
            <person name="Rosen B."/>
            <person name="Silverstein K.A."/>
            <person name="Tang H."/>
            <person name="Rombauts S."/>
            <person name="Zhao P.X."/>
            <person name="Zhou P."/>
            <person name="Barbe V."/>
            <person name="Bardou P."/>
            <person name="Bechner M."/>
            <person name="Bellec A."/>
            <person name="Berger A."/>
            <person name="Berges H."/>
            <person name="Bidwell S."/>
            <person name="Bisseling T."/>
            <person name="Choisne N."/>
            <person name="Couloux A."/>
            <person name="Denny R."/>
            <person name="Deshpande S."/>
            <person name="Dai X."/>
            <person name="Doyle J.J."/>
            <person name="Dudez A.M."/>
            <person name="Farmer A.D."/>
            <person name="Fouteau S."/>
            <person name="Franken C."/>
            <person name="Gibelin C."/>
            <person name="Gish J."/>
            <person name="Goldstein S."/>
            <person name="Gonzalez A.J."/>
            <person name="Green P.J."/>
            <person name="Hallab A."/>
            <person name="Hartog M."/>
            <person name="Hua A."/>
            <person name="Humphray S.J."/>
            <person name="Jeong D.H."/>
            <person name="Jing Y."/>
            <person name="Jocker A."/>
            <person name="Kenton S.M."/>
            <person name="Kim D.J."/>
            <person name="Klee K."/>
            <person name="Lai H."/>
            <person name="Lang C."/>
            <person name="Lin S."/>
            <person name="Macmil S.L."/>
            <person name="Magdelenat G."/>
            <person name="Matthews L."/>
            <person name="McCorrison J."/>
            <person name="Monaghan E.L."/>
            <person name="Mun J.H."/>
            <person name="Najar F.Z."/>
            <person name="Nicholson C."/>
            <person name="Noirot C."/>
            <person name="O'Bleness M."/>
            <person name="Paule C.R."/>
            <person name="Poulain J."/>
            <person name="Prion F."/>
            <person name="Qin B."/>
            <person name="Qu C."/>
            <person name="Retzel E.F."/>
            <person name="Riddle C."/>
            <person name="Sallet E."/>
            <person name="Samain S."/>
            <person name="Samson N."/>
            <person name="Sanders I."/>
            <person name="Saurat O."/>
            <person name="Scarpelli C."/>
            <person name="Schiex T."/>
            <person name="Segurens B."/>
            <person name="Severin A.J."/>
            <person name="Sherrier D.J."/>
            <person name="Shi R."/>
            <person name="Sims S."/>
            <person name="Singer S.R."/>
            <person name="Sinharoy S."/>
            <person name="Sterck L."/>
            <person name="Viollet A."/>
            <person name="Wang B.B."/>
            <person name="Wang K."/>
            <person name="Wang M."/>
            <person name="Wang X."/>
            <person name="Warfsmann J."/>
            <person name="Weissenbach J."/>
            <person name="White D.D."/>
            <person name="White J.D."/>
            <person name="Wiley G.B."/>
            <person name="Wincker P."/>
            <person name="Xing Y."/>
            <person name="Yang L."/>
            <person name="Yao Z."/>
            <person name="Ying F."/>
            <person name="Zhai J."/>
            <person name="Zhou L."/>
            <person name="Zuber A."/>
            <person name="Denarie J."/>
            <person name="Dixon R.A."/>
            <person name="May G.D."/>
            <person name="Schwartz D.C."/>
            <person name="Rogers J."/>
            <person name="Quetier F."/>
            <person name="Town C.D."/>
            <person name="Roe B.A."/>
        </authorList>
    </citation>
    <scope>NUCLEOTIDE SEQUENCE [LARGE SCALE GENOMIC DNA]</scope>
    <source>
        <strain evidence="1">A17</strain>
        <strain evidence="2 3">cv. Jemalong A17</strain>
    </source>
</reference>
<dbReference type="Gene3D" id="1.10.10.10">
    <property type="entry name" value="Winged helix-like DNA-binding domain superfamily/Winged helix DNA-binding domain"/>
    <property type="match status" value="1"/>
</dbReference>
<evidence type="ECO:0000313" key="2">
    <source>
        <dbReference type="EnsemblPlants" id="AES65258"/>
    </source>
</evidence>
<keyword evidence="3" id="KW-1185">Reference proteome</keyword>
<dbReference type="PANTHER" id="PTHR23155:SF1185">
    <property type="entry name" value="DISEASE RESISTANCE RPP8-LIKE PROTEIN 3-RELATED"/>
    <property type="match status" value="1"/>
</dbReference>
<dbReference type="STRING" id="3880.G7ING6"/>
<dbReference type="HOGENOM" id="CLU_1263208_0_0_1"/>
<reference evidence="2" key="3">
    <citation type="submission" date="2015-04" db="UniProtKB">
        <authorList>
            <consortium name="EnsemblPlants"/>
        </authorList>
    </citation>
    <scope>IDENTIFICATION</scope>
    <source>
        <strain evidence="2">cv. Jemalong A17</strain>
    </source>
</reference>
<dbReference type="PaxDb" id="3880-AES65258"/>